<organism evidence="1 2">
    <name type="scientific">Coniophora puteana (strain RWD-64-598)</name>
    <name type="common">Brown rot fungus</name>
    <dbReference type="NCBI Taxonomy" id="741705"/>
    <lineage>
        <taxon>Eukaryota</taxon>
        <taxon>Fungi</taxon>
        <taxon>Dikarya</taxon>
        <taxon>Basidiomycota</taxon>
        <taxon>Agaricomycotina</taxon>
        <taxon>Agaricomycetes</taxon>
        <taxon>Agaricomycetidae</taxon>
        <taxon>Boletales</taxon>
        <taxon>Coniophorineae</taxon>
        <taxon>Coniophoraceae</taxon>
        <taxon>Coniophora</taxon>
    </lineage>
</organism>
<protein>
    <submittedName>
        <fullName evidence="1">Uncharacterized protein</fullName>
    </submittedName>
</protein>
<dbReference type="RefSeq" id="XP_007769480.1">
    <property type="nucleotide sequence ID" value="XM_007771290.1"/>
</dbReference>
<evidence type="ECO:0000313" key="1">
    <source>
        <dbReference type="EMBL" id="EIW80548.1"/>
    </source>
</evidence>
<reference evidence="2" key="1">
    <citation type="journal article" date="2012" name="Science">
        <title>The Paleozoic origin of enzymatic lignin decomposition reconstructed from 31 fungal genomes.</title>
        <authorList>
            <person name="Floudas D."/>
            <person name="Binder M."/>
            <person name="Riley R."/>
            <person name="Barry K."/>
            <person name="Blanchette R.A."/>
            <person name="Henrissat B."/>
            <person name="Martinez A.T."/>
            <person name="Otillar R."/>
            <person name="Spatafora J.W."/>
            <person name="Yadav J.S."/>
            <person name="Aerts A."/>
            <person name="Benoit I."/>
            <person name="Boyd A."/>
            <person name="Carlson A."/>
            <person name="Copeland A."/>
            <person name="Coutinho P.M."/>
            <person name="de Vries R.P."/>
            <person name="Ferreira P."/>
            <person name="Findley K."/>
            <person name="Foster B."/>
            <person name="Gaskell J."/>
            <person name="Glotzer D."/>
            <person name="Gorecki P."/>
            <person name="Heitman J."/>
            <person name="Hesse C."/>
            <person name="Hori C."/>
            <person name="Igarashi K."/>
            <person name="Jurgens J.A."/>
            <person name="Kallen N."/>
            <person name="Kersten P."/>
            <person name="Kohler A."/>
            <person name="Kuees U."/>
            <person name="Kumar T.K.A."/>
            <person name="Kuo A."/>
            <person name="LaButti K."/>
            <person name="Larrondo L.F."/>
            <person name="Lindquist E."/>
            <person name="Ling A."/>
            <person name="Lombard V."/>
            <person name="Lucas S."/>
            <person name="Lundell T."/>
            <person name="Martin R."/>
            <person name="McLaughlin D.J."/>
            <person name="Morgenstern I."/>
            <person name="Morin E."/>
            <person name="Murat C."/>
            <person name="Nagy L.G."/>
            <person name="Nolan M."/>
            <person name="Ohm R.A."/>
            <person name="Patyshakuliyeva A."/>
            <person name="Rokas A."/>
            <person name="Ruiz-Duenas F.J."/>
            <person name="Sabat G."/>
            <person name="Salamov A."/>
            <person name="Samejima M."/>
            <person name="Schmutz J."/>
            <person name="Slot J.C."/>
            <person name="St John F."/>
            <person name="Stenlid J."/>
            <person name="Sun H."/>
            <person name="Sun S."/>
            <person name="Syed K."/>
            <person name="Tsang A."/>
            <person name="Wiebenga A."/>
            <person name="Young D."/>
            <person name="Pisabarro A."/>
            <person name="Eastwood D.C."/>
            <person name="Martin F."/>
            <person name="Cullen D."/>
            <person name="Grigoriev I.V."/>
            <person name="Hibbett D.S."/>
        </authorList>
    </citation>
    <scope>NUCLEOTIDE SEQUENCE [LARGE SCALE GENOMIC DNA]</scope>
    <source>
        <strain evidence="2">RWD-64-598 SS2</strain>
    </source>
</reference>
<dbReference type="AlphaFoldDB" id="A0A5M3MMZ1"/>
<dbReference type="Proteomes" id="UP000053558">
    <property type="component" value="Unassembled WGS sequence"/>
</dbReference>
<comment type="caution">
    <text evidence="1">The sequence shown here is derived from an EMBL/GenBank/DDBJ whole genome shotgun (WGS) entry which is preliminary data.</text>
</comment>
<name>A0A5M3MMZ1_CONPW</name>
<sequence length="206" mass="22627">MCPNVLCFAPGRCKLSVMSAPRHCPGDHTWSTAPCANAFSSAPGEVFGAKLIDDRRRRETCSAIRGSKNNSVWLQIRDRQRWLHGRSSLLVVDRFDDEDEQPLRPSQPAVTLSKTVQLSRATAEAVYRGHSINTVTVDYTIGDGEGQRHDLMTGGMDVNACSVEQRSGTVRQPGWNLETGPVAFDCTPVFAGTFKRVLRRVSAPPA</sequence>
<gene>
    <name evidence="1" type="ORF">CONPUDRAFT_144599</name>
</gene>
<dbReference type="GeneID" id="19201964"/>
<dbReference type="KEGG" id="cput:CONPUDRAFT_144599"/>
<dbReference type="EMBL" id="JH711579">
    <property type="protein sequence ID" value="EIW80548.1"/>
    <property type="molecule type" value="Genomic_DNA"/>
</dbReference>
<keyword evidence="2" id="KW-1185">Reference proteome</keyword>
<proteinExistence type="predicted"/>
<accession>A0A5M3MMZ1</accession>
<evidence type="ECO:0000313" key="2">
    <source>
        <dbReference type="Proteomes" id="UP000053558"/>
    </source>
</evidence>